<dbReference type="OrthoDB" id="7173027at2"/>
<sequence length="180" mass="21207">MIKSVINDVVKSSIENKDLIAVKAVYNPEAIFFYAINQSKDFFLGVEEFDFELDGYQIRKYEDISNVKIVRNFSSEINKKEGLIEKIIKYNINLESFETIFNDLKGMGGIIAIEREYDDEDNFFVIGIIEKVTETSVWFRDFTVDGKWNEEINIIPYDIITTIRFNTKYINIWTKYITKK</sequence>
<reference evidence="1 2" key="1">
    <citation type="submission" date="2019-01" db="EMBL/GenBank/DDBJ databases">
        <authorList>
            <consortium name="Pathogen Informatics"/>
        </authorList>
    </citation>
    <scope>NUCLEOTIDE SEQUENCE [LARGE SCALE GENOMIC DNA]</scope>
    <source>
        <strain evidence="1 2">NCTC10138</strain>
    </source>
</reference>
<dbReference type="STRING" id="1278311.GCA_000428705_01471"/>
<gene>
    <name evidence="1" type="ORF">NCTC10138_00394</name>
</gene>
<evidence type="ECO:0000313" key="1">
    <source>
        <dbReference type="EMBL" id="VEU80040.1"/>
    </source>
</evidence>
<protein>
    <submittedName>
        <fullName evidence="1">Uncharacterized protein</fullName>
    </submittedName>
</protein>
<organism evidence="1 2">
    <name type="scientific">Haploplasma axanthum</name>
    <name type="common">Acholeplasma axanthum</name>
    <dbReference type="NCBI Taxonomy" id="29552"/>
    <lineage>
        <taxon>Bacteria</taxon>
        <taxon>Bacillati</taxon>
        <taxon>Mycoplasmatota</taxon>
        <taxon>Mollicutes</taxon>
        <taxon>Acholeplasmatales</taxon>
        <taxon>Acholeplasmataceae</taxon>
        <taxon>Haploplasma</taxon>
    </lineage>
</organism>
<evidence type="ECO:0000313" key="2">
    <source>
        <dbReference type="Proteomes" id="UP000289841"/>
    </source>
</evidence>
<dbReference type="KEGG" id="aaxa:NCTC10138_00394"/>
<proteinExistence type="predicted"/>
<dbReference type="AlphaFoldDB" id="A0A449BCI8"/>
<name>A0A449BCI8_HAPAX</name>
<dbReference type="Proteomes" id="UP000289841">
    <property type="component" value="Chromosome"/>
</dbReference>
<accession>A0A449BCI8</accession>
<keyword evidence="2" id="KW-1185">Reference proteome</keyword>
<dbReference type="RefSeq" id="WP_026390902.1">
    <property type="nucleotide sequence ID" value="NZ_LR215048.1"/>
</dbReference>
<dbReference type="EMBL" id="LR215048">
    <property type="protein sequence ID" value="VEU80040.1"/>
    <property type="molecule type" value="Genomic_DNA"/>
</dbReference>